<dbReference type="Proteomes" id="UP000078340">
    <property type="component" value="Unassembled WGS sequence"/>
</dbReference>
<protein>
    <submittedName>
        <fullName evidence="2">PaxU</fullName>
    </submittedName>
</protein>
<proteinExistence type="predicted"/>
<sequence>MAAAAAAATATRKGPAIAGFTALSDQVFVRDASSDAVPRKGNDPTTVIIYGWGDGLPKHVAKYADGYRELFPAARQVVVLSPISRAMFSDLRQRSEHMEPVVRAVFGGDEAARGRRGGSKAESEEVLIHTMSNTGAVNYAATLHAYREAHGGATANVNGKATTASSPSPTMPHQLLIMDSTPGSTDMSTSNVARWSRAMAIGTAAWFPWPSAVTQAIWATVLCLNAMYAFLIGRESAGAWSRRAVNDEAYEAHAARKLYMYSKEDDLISWEDIEAHVAETRERGWEADTELFEGSGHVGHMRKHPEQYWATIRASWERATARPSK</sequence>
<organism evidence="2 3">
    <name type="scientific">Purpureocillium lilacinum</name>
    <name type="common">Paecilomyces lilacinus</name>
    <dbReference type="NCBI Taxonomy" id="33203"/>
    <lineage>
        <taxon>Eukaryota</taxon>
        <taxon>Fungi</taxon>
        <taxon>Dikarya</taxon>
        <taxon>Ascomycota</taxon>
        <taxon>Pezizomycotina</taxon>
        <taxon>Sordariomycetes</taxon>
        <taxon>Hypocreomycetidae</taxon>
        <taxon>Hypocreales</taxon>
        <taxon>Ophiocordycipitaceae</taxon>
        <taxon>Purpureocillium</taxon>
    </lineage>
</organism>
<dbReference type="GeneID" id="28886194"/>
<keyword evidence="4" id="KW-1185">Reference proteome</keyword>
<dbReference type="Proteomes" id="UP001287286">
    <property type="component" value="Unassembled WGS sequence"/>
</dbReference>
<evidence type="ECO:0000313" key="3">
    <source>
        <dbReference type="Proteomes" id="UP000078340"/>
    </source>
</evidence>
<reference evidence="1" key="2">
    <citation type="submission" date="2023-11" db="EMBL/GenBank/DDBJ databases">
        <authorList>
            <person name="Beijen E."/>
            <person name="Ohm R.A."/>
        </authorList>
    </citation>
    <scope>NUCLEOTIDE SEQUENCE</scope>
    <source>
        <strain evidence="1">CBS 150709</strain>
    </source>
</reference>
<dbReference type="PANTHER" id="PTHR12265">
    <property type="entry name" value="TRANSMEMBRANE PROTEIN 53"/>
    <property type="match status" value="1"/>
</dbReference>
<dbReference type="EMBL" id="JAWRVI010000021">
    <property type="protein sequence ID" value="KAK4089220.1"/>
    <property type="molecule type" value="Genomic_DNA"/>
</dbReference>
<dbReference type="KEGG" id="plj:28886194"/>
<dbReference type="OMA" id="LWAGFLC"/>
<evidence type="ECO:0000313" key="4">
    <source>
        <dbReference type="Proteomes" id="UP001287286"/>
    </source>
</evidence>
<dbReference type="OrthoDB" id="77878at2759"/>
<reference evidence="1 4" key="3">
    <citation type="journal article" date="2024" name="Microbiol. Resour. Announc.">
        <title>Genome annotations for the ascomycete fungi Trichoderma harzianum, Trichoderma aggressivum, and Purpureocillium lilacinum.</title>
        <authorList>
            <person name="Beijen E.P.W."/>
            <person name="Ohm R.A."/>
        </authorList>
    </citation>
    <scope>NUCLEOTIDE SEQUENCE [LARGE SCALE GENOMIC DNA]</scope>
    <source>
        <strain evidence="1 4">CBS 150709</strain>
    </source>
</reference>
<dbReference type="InterPro" id="IPR029058">
    <property type="entry name" value="AB_hydrolase_fold"/>
</dbReference>
<accession>A0A179HSI9</accession>
<dbReference type="SUPFAM" id="SSF53474">
    <property type="entry name" value="alpha/beta-Hydrolases"/>
    <property type="match status" value="1"/>
</dbReference>
<reference evidence="2 3" key="1">
    <citation type="submission" date="2016-02" db="EMBL/GenBank/DDBJ databases">
        <title>Biosynthesis of antibiotic leucinostatins and their inhibition on Phytophthora in bio-control Purpureocillium lilacinum.</title>
        <authorList>
            <person name="Wang G."/>
            <person name="Liu Z."/>
            <person name="Lin R."/>
            <person name="Li E."/>
            <person name="Mao Z."/>
            <person name="Ling J."/>
            <person name="Yin W."/>
            <person name="Xie B."/>
        </authorList>
    </citation>
    <scope>NUCLEOTIDE SEQUENCE [LARGE SCALE GENOMIC DNA]</scope>
    <source>
        <strain evidence="2">PLFJ-1</strain>
    </source>
</reference>
<dbReference type="AlphaFoldDB" id="A0A179HSI9"/>
<evidence type="ECO:0000313" key="2">
    <source>
        <dbReference type="EMBL" id="OAQ92323.1"/>
    </source>
</evidence>
<dbReference type="PANTHER" id="PTHR12265:SF14">
    <property type="entry name" value="INDOLE-DITERPENE BIOSYNTHESIS PROTEIN PAXU"/>
    <property type="match status" value="1"/>
</dbReference>
<name>A0A179HSI9_PURLI</name>
<dbReference type="EMBL" id="LSBI01000003">
    <property type="protein sequence ID" value="OAQ92323.1"/>
    <property type="molecule type" value="Genomic_DNA"/>
</dbReference>
<comment type="caution">
    <text evidence="2">The sequence shown here is derived from an EMBL/GenBank/DDBJ whole genome shotgun (WGS) entry which is preliminary data.</text>
</comment>
<evidence type="ECO:0000313" key="1">
    <source>
        <dbReference type="EMBL" id="KAK4089220.1"/>
    </source>
</evidence>
<dbReference type="Pfam" id="PF05705">
    <property type="entry name" value="DUF829"/>
    <property type="match status" value="1"/>
</dbReference>
<gene>
    <name evidence="1" type="ORF">Purlil1_6653</name>
    <name evidence="2" type="ORF">VFPFJ_04063</name>
</gene>
<dbReference type="InterPro" id="IPR008547">
    <property type="entry name" value="DUF829_TMEM53"/>
</dbReference>